<evidence type="ECO:0000259" key="3">
    <source>
        <dbReference type="SMART" id="SM00460"/>
    </source>
</evidence>
<gene>
    <name evidence="4" type="ORF">GCM10025876_33540</name>
</gene>
<keyword evidence="2" id="KW-0812">Transmembrane</keyword>
<evidence type="ECO:0000256" key="2">
    <source>
        <dbReference type="SAM" id="Phobius"/>
    </source>
</evidence>
<keyword evidence="5" id="KW-1185">Reference proteome</keyword>
<dbReference type="Gene3D" id="3.10.620.30">
    <property type="match status" value="1"/>
</dbReference>
<feature type="transmembrane region" description="Helical" evidence="2">
    <location>
        <begin position="194"/>
        <end position="215"/>
    </location>
</feature>
<dbReference type="PANTHER" id="PTHR42736:SF1">
    <property type="entry name" value="PROTEIN-GLUTAMINE GAMMA-GLUTAMYLTRANSFERASE"/>
    <property type="match status" value="1"/>
</dbReference>
<dbReference type="PANTHER" id="PTHR42736">
    <property type="entry name" value="PROTEIN-GLUTAMINE GAMMA-GLUTAMYLTRANSFERASE"/>
    <property type="match status" value="1"/>
</dbReference>
<protein>
    <recommendedName>
        <fullName evidence="3">Transglutaminase-like domain-containing protein</fullName>
    </recommendedName>
</protein>
<keyword evidence="2" id="KW-0472">Membrane</keyword>
<dbReference type="RefSeq" id="WP_284328970.1">
    <property type="nucleotide sequence ID" value="NZ_BSUN01000001.1"/>
</dbReference>
<evidence type="ECO:0000256" key="1">
    <source>
        <dbReference type="SAM" id="MobiDB-lite"/>
    </source>
</evidence>
<comment type="caution">
    <text evidence="4">The sequence shown here is derived from an EMBL/GenBank/DDBJ whole genome shotgun (WGS) entry which is preliminary data.</text>
</comment>
<accession>A0ABQ6IGY9</accession>
<organism evidence="4 5">
    <name type="scientific">Demequina litorisediminis</name>
    <dbReference type="NCBI Taxonomy" id="1849022"/>
    <lineage>
        <taxon>Bacteria</taxon>
        <taxon>Bacillati</taxon>
        <taxon>Actinomycetota</taxon>
        <taxon>Actinomycetes</taxon>
        <taxon>Micrococcales</taxon>
        <taxon>Demequinaceae</taxon>
        <taxon>Demequina</taxon>
    </lineage>
</organism>
<dbReference type="SUPFAM" id="SSF54001">
    <property type="entry name" value="Cysteine proteinases"/>
    <property type="match status" value="1"/>
</dbReference>
<dbReference type="Proteomes" id="UP001157125">
    <property type="component" value="Unassembled WGS sequence"/>
</dbReference>
<dbReference type="EMBL" id="BSUN01000001">
    <property type="protein sequence ID" value="GMA37150.1"/>
    <property type="molecule type" value="Genomic_DNA"/>
</dbReference>
<evidence type="ECO:0000313" key="5">
    <source>
        <dbReference type="Proteomes" id="UP001157125"/>
    </source>
</evidence>
<dbReference type="SMART" id="SM00460">
    <property type="entry name" value="TGc"/>
    <property type="match status" value="1"/>
</dbReference>
<name>A0ABQ6IGY9_9MICO</name>
<proteinExistence type="predicted"/>
<dbReference type="InterPro" id="IPR038765">
    <property type="entry name" value="Papain-like_cys_pep_sf"/>
</dbReference>
<sequence>MGAQYLEIPPAMDAARVADLATSLTTEATTRFGQAVLIQDYLRDPSEFDYDTSVSPTSGDAVSAFLDSRAGYCVQFATTMVMMSRTLGIPARLAVGFLPGNAGDGDTYIVQGGDAHAWPELWFPEVGWVRFEPTPSVQTGSAPRYAGNGTNVTPAIPESQAQFPTAAPQQPERPDTGDAPETAGAGDVAGGSAWWWWVAVGVALVVIAAVILAVWRKRRSSDTATLAPAEAAWLGLREALPLEARWPDSLTPHEATSSVERALTELGTPLGRDGTTDLRALGDAVADHRYAPQGCTTAPTTLDAWSRSVAEAASRVSERR</sequence>
<evidence type="ECO:0000313" key="4">
    <source>
        <dbReference type="EMBL" id="GMA37150.1"/>
    </source>
</evidence>
<feature type="domain" description="Transglutaminase-like" evidence="3">
    <location>
        <begin position="65"/>
        <end position="135"/>
    </location>
</feature>
<dbReference type="InterPro" id="IPR052901">
    <property type="entry name" value="Bact_TGase-like"/>
</dbReference>
<keyword evidence="2" id="KW-1133">Transmembrane helix</keyword>
<reference evidence="5" key="1">
    <citation type="journal article" date="2019" name="Int. J. Syst. Evol. Microbiol.">
        <title>The Global Catalogue of Microorganisms (GCM) 10K type strain sequencing project: providing services to taxonomists for standard genome sequencing and annotation.</title>
        <authorList>
            <consortium name="The Broad Institute Genomics Platform"/>
            <consortium name="The Broad Institute Genome Sequencing Center for Infectious Disease"/>
            <person name="Wu L."/>
            <person name="Ma J."/>
        </authorList>
    </citation>
    <scope>NUCLEOTIDE SEQUENCE [LARGE SCALE GENOMIC DNA]</scope>
    <source>
        <strain evidence="5">NBRC 112299</strain>
    </source>
</reference>
<dbReference type="Pfam" id="PF01841">
    <property type="entry name" value="Transglut_core"/>
    <property type="match status" value="1"/>
</dbReference>
<feature type="region of interest" description="Disordered" evidence="1">
    <location>
        <begin position="162"/>
        <end position="185"/>
    </location>
</feature>
<dbReference type="InterPro" id="IPR002931">
    <property type="entry name" value="Transglutaminase-like"/>
</dbReference>